<dbReference type="AlphaFoldDB" id="A0A0K0G1C4"/>
<evidence type="ECO:0000313" key="2">
    <source>
        <dbReference type="WBParaSite" id="SVE_1851400.1"/>
    </source>
</evidence>
<keyword evidence="1" id="KW-1185">Reference proteome</keyword>
<dbReference type="WBParaSite" id="SVE_1851400.1">
    <property type="protein sequence ID" value="SVE_1851400.1"/>
    <property type="gene ID" value="SVE_1851400"/>
</dbReference>
<evidence type="ECO:0000313" key="1">
    <source>
        <dbReference type="Proteomes" id="UP000035680"/>
    </source>
</evidence>
<accession>A0A0K0G1C4</accession>
<proteinExistence type="predicted"/>
<dbReference type="Proteomes" id="UP000035680">
    <property type="component" value="Unassembled WGS sequence"/>
</dbReference>
<sequence>MLIGIDYLKPIGAIIHISYGSIDFEDTLDTLQVNNAKLGLIITEVEFEKRIKRDIQNNFLFLPPSNKYNEGPKN</sequence>
<protein>
    <submittedName>
        <fullName evidence="2">DUF5615 domain-containing protein</fullName>
    </submittedName>
</protein>
<reference evidence="2" key="2">
    <citation type="submission" date="2015-08" db="UniProtKB">
        <authorList>
            <consortium name="WormBaseParasite"/>
        </authorList>
    </citation>
    <scope>IDENTIFICATION</scope>
</reference>
<reference evidence="1" key="1">
    <citation type="submission" date="2014-07" db="EMBL/GenBank/DDBJ databases">
        <authorList>
            <person name="Martin A.A"/>
            <person name="De Silva N."/>
        </authorList>
    </citation>
    <scope>NUCLEOTIDE SEQUENCE</scope>
</reference>
<name>A0A0K0G1C4_STRVS</name>
<organism evidence="1 2">
    <name type="scientific">Strongyloides venezuelensis</name>
    <name type="common">Threadworm</name>
    <dbReference type="NCBI Taxonomy" id="75913"/>
    <lineage>
        <taxon>Eukaryota</taxon>
        <taxon>Metazoa</taxon>
        <taxon>Ecdysozoa</taxon>
        <taxon>Nematoda</taxon>
        <taxon>Chromadorea</taxon>
        <taxon>Rhabditida</taxon>
        <taxon>Tylenchina</taxon>
        <taxon>Panagrolaimomorpha</taxon>
        <taxon>Strongyloidoidea</taxon>
        <taxon>Strongyloididae</taxon>
        <taxon>Strongyloides</taxon>
    </lineage>
</organism>